<dbReference type="PaxDb" id="4113-PGSC0003DMT400048764"/>
<accession>M1BMV5</accession>
<dbReference type="EnsemblPlants" id="PGSC0003DMT400048764">
    <property type="protein sequence ID" value="PGSC0003DMT400048764"/>
    <property type="gene ID" value="PGSC0003DMG402018953"/>
</dbReference>
<dbReference type="AlphaFoldDB" id="M1BMV5"/>
<dbReference type="PANTHER" id="PTHR15140">
    <property type="entry name" value="TUBULIN-SPECIFIC CHAPERONE E"/>
    <property type="match status" value="1"/>
</dbReference>
<dbReference type="Proteomes" id="UP000011115">
    <property type="component" value="Unassembled WGS sequence"/>
</dbReference>
<dbReference type="InParanoid" id="M1BMV5"/>
<reference evidence="2" key="1">
    <citation type="journal article" date="2011" name="Nature">
        <title>Genome sequence and analysis of the tuber crop potato.</title>
        <authorList>
            <consortium name="The Potato Genome Sequencing Consortium"/>
        </authorList>
    </citation>
    <scope>NUCLEOTIDE SEQUENCE [LARGE SCALE GENOMIC DNA]</scope>
    <source>
        <strain evidence="2">cv. DM1-3 516 R44</strain>
    </source>
</reference>
<sequence>MEDVTFQNLKYLKLASMQFSEWQVDAEKCFPVLEKLDISRCYELMDIPDSFGDIASLKFINVSYNPQLKESIFNIKEYVEEMTGENKLERDHINL</sequence>
<dbReference type="Gene3D" id="3.80.10.10">
    <property type="entry name" value="Ribonuclease Inhibitor"/>
    <property type="match status" value="1"/>
</dbReference>
<name>M1BMV5_SOLTU</name>
<reference evidence="1" key="2">
    <citation type="submission" date="2015-06" db="UniProtKB">
        <authorList>
            <consortium name="EnsemblPlants"/>
        </authorList>
    </citation>
    <scope>IDENTIFICATION</scope>
    <source>
        <strain evidence="1">DM1-3 516 R44</strain>
    </source>
</reference>
<dbReference type="Gramene" id="PGSC0003DMT400048764">
    <property type="protein sequence ID" value="PGSC0003DMT400048764"/>
    <property type="gene ID" value="PGSC0003DMG402018953"/>
</dbReference>
<dbReference type="InterPro" id="IPR001611">
    <property type="entry name" value="Leu-rich_rpt"/>
</dbReference>
<organism evidence="1 2">
    <name type="scientific">Solanum tuberosum</name>
    <name type="common">Potato</name>
    <dbReference type="NCBI Taxonomy" id="4113"/>
    <lineage>
        <taxon>Eukaryota</taxon>
        <taxon>Viridiplantae</taxon>
        <taxon>Streptophyta</taxon>
        <taxon>Embryophyta</taxon>
        <taxon>Tracheophyta</taxon>
        <taxon>Spermatophyta</taxon>
        <taxon>Magnoliopsida</taxon>
        <taxon>eudicotyledons</taxon>
        <taxon>Gunneridae</taxon>
        <taxon>Pentapetalae</taxon>
        <taxon>asterids</taxon>
        <taxon>lamiids</taxon>
        <taxon>Solanales</taxon>
        <taxon>Solanaceae</taxon>
        <taxon>Solanoideae</taxon>
        <taxon>Solaneae</taxon>
        <taxon>Solanum</taxon>
    </lineage>
</organism>
<proteinExistence type="predicted"/>
<evidence type="ECO:0000313" key="2">
    <source>
        <dbReference type="Proteomes" id="UP000011115"/>
    </source>
</evidence>
<dbReference type="SUPFAM" id="SSF52047">
    <property type="entry name" value="RNI-like"/>
    <property type="match status" value="1"/>
</dbReference>
<dbReference type="HOGENOM" id="CLU_165086_0_0_1"/>
<keyword evidence="2" id="KW-1185">Reference proteome</keyword>
<dbReference type="InterPro" id="IPR032675">
    <property type="entry name" value="LRR_dom_sf"/>
</dbReference>
<protein>
    <submittedName>
        <fullName evidence="1">NBS-LRR resistance protein</fullName>
    </submittedName>
</protein>
<dbReference type="Pfam" id="PF00560">
    <property type="entry name" value="LRR_1"/>
    <property type="match status" value="1"/>
</dbReference>
<evidence type="ECO:0000313" key="1">
    <source>
        <dbReference type="EnsemblPlants" id="PGSC0003DMT400048764"/>
    </source>
</evidence>
<dbReference type="PANTHER" id="PTHR15140:SF38">
    <property type="entry name" value="NB-ARC DOMAIN-CONTAINING PROTEIN"/>
    <property type="match status" value="1"/>
</dbReference>